<evidence type="ECO:0000313" key="5">
    <source>
        <dbReference type="EMBL" id="KAB2606035.1"/>
    </source>
</evidence>
<dbReference type="CDD" id="cd00121">
    <property type="entry name" value="MATH"/>
    <property type="match status" value="1"/>
</dbReference>
<protein>
    <recommendedName>
        <fullName evidence="4">MATH domain-containing protein</fullName>
    </recommendedName>
</protein>
<evidence type="ECO:0000313" key="6">
    <source>
        <dbReference type="Proteomes" id="UP000327157"/>
    </source>
</evidence>
<dbReference type="SMART" id="SM00061">
    <property type="entry name" value="MATH"/>
    <property type="match status" value="1"/>
</dbReference>
<dbReference type="InterPro" id="IPR002083">
    <property type="entry name" value="MATH/TRAF_dom"/>
</dbReference>
<dbReference type="InterPro" id="IPR002156">
    <property type="entry name" value="RNaseH_domain"/>
</dbReference>
<evidence type="ECO:0000259" key="4">
    <source>
        <dbReference type="PROSITE" id="PS50144"/>
    </source>
</evidence>
<feature type="domain" description="MATH" evidence="4">
    <location>
        <begin position="244"/>
        <end position="362"/>
    </location>
</feature>
<dbReference type="InterPro" id="IPR050804">
    <property type="entry name" value="MCC"/>
</dbReference>
<dbReference type="PROSITE" id="PS50144">
    <property type="entry name" value="MATH"/>
    <property type="match status" value="1"/>
</dbReference>
<dbReference type="CDD" id="cd06222">
    <property type="entry name" value="RNase_H_like"/>
    <property type="match status" value="1"/>
</dbReference>
<reference evidence="5 6" key="1">
    <citation type="submission" date="2019-09" db="EMBL/GenBank/DDBJ databases">
        <authorList>
            <person name="Ou C."/>
        </authorList>
    </citation>
    <scope>NUCLEOTIDE SEQUENCE [LARGE SCALE GENOMIC DNA]</scope>
    <source>
        <strain evidence="5">S2</strain>
        <tissue evidence="5">Leaf</tissue>
    </source>
</reference>
<dbReference type="SUPFAM" id="SSF49599">
    <property type="entry name" value="TRAF domain-like"/>
    <property type="match status" value="1"/>
</dbReference>
<feature type="region of interest" description="Disordered" evidence="3">
    <location>
        <begin position="1"/>
        <end position="27"/>
    </location>
</feature>
<reference evidence="5 6" key="3">
    <citation type="submission" date="2019-11" db="EMBL/GenBank/DDBJ databases">
        <title>A de novo genome assembly of a pear dwarfing rootstock.</title>
        <authorList>
            <person name="Wang F."/>
            <person name="Wang J."/>
            <person name="Li S."/>
            <person name="Zhang Y."/>
            <person name="Fang M."/>
            <person name="Ma L."/>
            <person name="Zhao Y."/>
            <person name="Jiang S."/>
        </authorList>
    </citation>
    <scope>NUCLEOTIDE SEQUENCE [LARGE SCALE GENOMIC DNA]</scope>
    <source>
        <strain evidence="5">S2</strain>
        <tissue evidence="5">Leaf</tissue>
    </source>
</reference>
<dbReference type="GO" id="GO:0004523">
    <property type="term" value="F:RNA-DNA hybrid ribonuclease activity"/>
    <property type="evidence" value="ECO:0007669"/>
    <property type="project" value="InterPro"/>
</dbReference>
<dbReference type="Pfam" id="PF22486">
    <property type="entry name" value="MATH_2"/>
    <property type="match status" value="1"/>
</dbReference>
<dbReference type="Gene3D" id="3.30.420.10">
    <property type="entry name" value="Ribonuclease H-like superfamily/Ribonuclease H"/>
    <property type="match status" value="1"/>
</dbReference>
<dbReference type="Pfam" id="PF13456">
    <property type="entry name" value="RVT_3"/>
    <property type="match status" value="2"/>
</dbReference>
<accession>A0A5N5FSD6</accession>
<dbReference type="InterPro" id="IPR012337">
    <property type="entry name" value="RNaseH-like_sf"/>
</dbReference>
<dbReference type="InterPro" id="IPR008974">
    <property type="entry name" value="TRAF-like"/>
</dbReference>
<feature type="coiled-coil region" evidence="2">
    <location>
        <begin position="504"/>
        <end position="552"/>
    </location>
</feature>
<dbReference type="PANTHER" id="PTHR46236">
    <property type="entry name" value="TRAF-LIKE SUPERFAMILY PROTEIN"/>
    <property type="match status" value="1"/>
</dbReference>
<evidence type="ECO:0000256" key="3">
    <source>
        <dbReference type="SAM" id="MobiDB-lite"/>
    </source>
</evidence>
<dbReference type="EMBL" id="SMOL01000559">
    <property type="protein sequence ID" value="KAB2606035.1"/>
    <property type="molecule type" value="Genomic_DNA"/>
</dbReference>
<gene>
    <name evidence="5" type="ORF">D8674_005752</name>
</gene>
<dbReference type="AlphaFoldDB" id="A0A5N5FSD6"/>
<name>A0A5N5FSD6_9ROSA</name>
<dbReference type="InterPro" id="IPR036397">
    <property type="entry name" value="RNaseH_sf"/>
</dbReference>
<feature type="compositionally biased region" description="Polar residues" evidence="3">
    <location>
        <begin position="1"/>
        <end position="11"/>
    </location>
</feature>
<dbReference type="OrthoDB" id="289038at2759"/>
<dbReference type="Gene3D" id="2.60.210.10">
    <property type="entry name" value="Apoptosis, Tumor Necrosis Factor Receptor Associated Protein 2, Chain A"/>
    <property type="match status" value="1"/>
</dbReference>
<keyword evidence="6" id="KW-1185">Reference proteome</keyword>
<sequence length="567" mass="63834">MTELQLPSVSGSELELPESSRGSTKKKHKNNHEVLLCWSFPRHGWYKLNVDGSYRSGCIAGGGVIRNQDGEWLTGFAENLGTGKKPIEAEVWALYRGLELAWNYGWYPIEVETDSAMAVTLVFSPVQLYPKHPQFNLIHKSLNQIRNSENLIRNCLNLLNQIQNYSLQHVYRQKNSLADFLANFGLTLGLGCHYFDAPPPGCEAVLVQDICRVAKPRSLLPTVIEFRGVKKLEELDIHKDDAASLTFTWKIDNFSQLNAVKHYSGVFVVGCFEWRILMYPRGKNGVGSLSVYLDVTGSSTLPKGWARYAQFSLSVVNQLQSSKSITKGELTWGFTSIIPLIELCDSSKGYLVNDICIFRAKVAVPKAEIKILEHNASSSAPTKHLDKKRRVLDYVLAINDLTYVPSGPPIVMEPEDMSSPPAAELEDFRGLGKIEKAFVPLLDEVCLWHPSLIECQRKRTLGQLLQFMKTKKAKNMTDDACEQLKLLWEELEAFKFELLGWRLIVESAGRLKRLRKDVDALQTQTKRLRTELAVAEANLEAAVRDLNKTEEGLDDIDINGELGYCRG</sequence>
<proteinExistence type="predicted"/>
<comment type="caution">
    <text evidence="5">The sequence shown here is derived from an EMBL/GenBank/DDBJ whole genome shotgun (WGS) entry which is preliminary data.</text>
</comment>
<dbReference type="Proteomes" id="UP000327157">
    <property type="component" value="Chromosome 11"/>
</dbReference>
<dbReference type="GO" id="GO:0003676">
    <property type="term" value="F:nucleic acid binding"/>
    <property type="evidence" value="ECO:0007669"/>
    <property type="project" value="InterPro"/>
</dbReference>
<evidence type="ECO:0000256" key="2">
    <source>
        <dbReference type="SAM" id="Coils"/>
    </source>
</evidence>
<evidence type="ECO:0000256" key="1">
    <source>
        <dbReference type="ARBA" id="ARBA00023054"/>
    </source>
</evidence>
<keyword evidence="1 2" id="KW-0175">Coiled coil</keyword>
<organism evidence="5 6">
    <name type="scientific">Pyrus ussuriensis x Pyrus communis</name>
    <dbReference type="NCBI Taxonomy" id="2448454"/>
    <lineage>
        <taxon>Eukaryota</taxon>
        <taxon>Viridiplantae</taxon>
        <taxon>Streptophyta</taxon>
        <taxon>Embryophyta</taxon>
        <taxon>Tracheophyta</taxon>
        <taxon>Spermatophyta</taxon>
        <taxon>Magnoliopsida</taxon>
        <taxon>eudicotyledons</taxon>
        <taxon>Gunneridae</taxon>
        <taxon>Pentapetalae</taxon>
        <taxon>rosids</taxon>
        <taxon>fabids</taxon>
        <taxon>Rosales</taxon>
        <taxon>Rosaceae</taxon>
        <taxon>Amygdaloideae</taxon>
        <taxon>Maleae</taxon>
        <taxon>Pyrus</taxon>
    </lineage>
</organism>
<reference evidence="6" key="2">
    <citation type="submission" date="2019-10" db="EMBL/GenBank/DDBJ databases">
        <title>A de novo genome assembly of a pear dwarfing rootstock.</title>
        <authorList>
            <person name="Wang F."/>
            <person name="Wang J."/>
            <person name="Li S."/>
            <person name="Zhang Y."/>
            <person name="Fang M."/>
            <person name="Ma L."/>
            <person name="Zhao Y."/>
            <person name="Jiang S."/>
        </authorList>
    </citation>
    <scope>NUCLEOTIDE SEQUENCE [LARGE SCALE GENOMIC DNA]</scope>
</reference>
<dbReference type="InterPro" id="IPR044730">
    <property type="entry name" value="RNase_H-like_dom_plant"/>
</dbReference>
<dbReference type="SUPFAM" id="SSF53098">
    <property type="entry name" value="Ribonuclease H-like"/>
    <property type="match status" value="1"/>
</dbReference>
<dbReference type="PANTHER" id="PTHR46236:SF35">
    <property type="entry name" value="MATH DOMAIN-CONTAINING PROTEIN"/>
    <property type="match status" value="1"/>
</dbReference>